<keyword evidence="4" id="KW-1185">Reference proteome</keyword>
<gene>
    <name evidence="3" type="ORF">GSTUAT00006170001</name>
</gene>
<dbReference type="PANTHER" id="PTHR34706">
    <property type="entry name" value="SLR1338 PROTEIN"/>
    <property type="match status" value="1"/>
</dbReference>
<dbReference type="InterPro" id="IPR036465">
    <property type="entry name" value="vWFA_dom_sf"/>
</dbReference>
<dbReference type="InterPro" id="IPR002035">
    <property type="entry name" value="VWF_A"/>
</dbReference>
<feature type="compositionally biased region" description="Pro residues" evidence="1">
    <location>
        <begin position="107"/>
        <end position="116"/>
    </location>
</feature>
<feature type="compositionally biased region" description="Low complexity" evidence="1">
    <location>
        <begin position="451"/>
        <end position="465"/>
    </location>
</feature>
<dbReference type="AlphaFoldDB" id="A0A292PTE2"/>
<feature type="compositionally biased region" description="Low complexity" evidence="1">
    <location>
        <begin position="484"/>
        <end position="502"/>
    </location>
</feature>
<dbReference type="PANTHER" id="PTHR34706:SF2">
    <property type="entry name" value="RFEF"/>
    <property type="match status" value="1"/>
</dbReference>
<protein>
    <recommendedName>
        <fullName evidence="2">VWFA domain-containing protein</fullName>
    </recommendedName>
</protein>
<sequence length="502" mass="53918">MAYDYGYDYNQLASKMAASQTQGAPPPGGAPTYQQSYGQPGQQAGQYPGYPQAGAPPQGPAYAQPQYQAYQQGYPPQGQPPHGQPPYGQASYGGAPPYGQGPAPGYGAPPPGPPPDANILLSILREAVKEKGIEHMYPENRLAGIANDMAKKDPVNTLCNHWKLPKEVGFDFVKLALFDVIFLLDDSGSMRFGEGLIDELKFILSNVAFATGLFDQDGFSVRFMNSNVQGDNIKTEQQAAALVDQVRFEDVTPLATSLKNKILDPFIYRPEQQGSLRKPVLVIIITDGRPTDNVHGEFQQHIQSISSHFRGKGVVSFQIAQVGNDKGAQQFLSELDNDKIIGGLIDCTSNFELESMEFRKKGIELTKHLWYTKLLLGSIDRSYDSKDEDKKAANPPGVPGSAGYPAAGGAQPYGQPPGAYGQSQGGKPGQYPPQQPYGAPPPQQYGGGYQGPQSGYGQAPYGQQPGYPPQGPQGYQSQGGYGGQAPPAQYNPNAAYGAPHKK</sequence>
<organism evidence="3 4">
    <name type="scientific">Tuber aestivum</name>
    <name type="common">summer truffle</name>
    <dbReference type="NCBI Taxonomy" id="59557"/>
    <lineage>
        <taxon>Eukaryota</taxon>
        <taxon>Fungi</taxon>
        <taxon>Dikarya</taxon>
        <taxon>Ascomycota</taxon>
        <taxon>Pezizomycotina</taxon>
        <taxon>Pezizomycetes</taxon>
        <taxon>Pezizales</taxon>
        <taxon>Tuberaceae</taxon>
        <taxon>Tuber</taxon>
    </lineage>
</organism>
<feature type="compositionally biased region" description="Low complexity" evidence="1">
    <location>
        <begin position="30"/>
        <end position="76"/>
    </location>
</feature>
<feature type="region of interest" description="Disordered" evidence="1">
    <location>
        <begin position="385"/>
        <end position="502"/>
    </location>
</feature>
<evidence type="ECO:0000313" key="4">
    <source>
        <dbReference type="Proteomes" id="UP001412239"/>
    </source>
</evidence>
<dbReference type="Gene3D" id="3.40.50.410">
    <property type="entry name" value="von Willebrand factor, type A domain"/>
    <property type="match status" value="1"/>
</dbReference>
<evidence type="ECO:0000313" key="3">
    <source>
        <dbReference type="EMBL" id="CUS09740.1"/>
    </source>
</evidence>
<feature type="compositionally biased region" description="Low complexity" evidence="1">
    <location>
        <begin position="85"/>
        <end position="106"/>
    </location>
</feature>
<reference evidence="3" key="1">
    <citation type="submission" date="2015-10" db="EMBL/GenBank/DDBJ databases">
        <authorList>
            <person name="Regsiter A."/>
            <person name="william w."/>
        </authorList>
    </citation>
    <scope>NUCLEOTIDE SEQUENCE</scope>
    <source>
        <strain evidence="3">Montdore</strain>
    </source>
</reference>
<accession>A0A292PTE2</accession>
<evidence type="ECO:0000259" key="2">
    <source>
        <dbReference type="PROSITE" id="PS50234"/>
    </source>
</evidence>
<dbReference type="SUPFAM" id="SSF53300">
    <property type="entry name" value="vWA-like"/>
    <property type="match status" value="1"/>
</dbReference>
<feature type="region of interest" description="Disordered" evidence="1">
    <location>
        <begin position="17"/>
        <end position="117"/>
    </location>
</feature>
<feature type="domain" description="VWFA" evidence="2">
    <location>
        <begin position="179"/>
        <end position="374"/>
    </location>
</feature>
<dbReference type="Proteomes" id="UP001412239">
    <property type="component" value="Unassembled WGS sequence"/>
</dbReference>
<dbReference type="PROSITE" id="PS50234">
    <property type="entry name" value="VWFA"/>
    <property type="match status" value="1"/>
</dbReference>
<dbReference type="EMBL" id="LN891071">
    <property type="protein sequence ID" value="CUS09740.1"/>
    <property type="molecule type" value="Genomic_DNA"/>
</dbReference>
<evidence type="ECO:0000256" key="1">
    <source>
        <dbReference type="SAM" id="MobiDB-lite"/>
    </source>
</evidence>
<proteinExistence type="predicted"/>
<feature type="compositionally biased region" description="Low complexity" evidence="1">
    <location>
        <begin position="399"/>
        <end position="422"/>
    </location>
</feature>
<feature type="compositionally biased region" description="Pro residues" evidence="1">
    <location>
        <begin position="430"/>
        <end position="443"/>
    </location>
</feature>
<name>A0A292PTE2_9PEZI</name>